<dbReference type="InterPro" id="IPR010180">
    <property type="entry name" value="CRISPR-assoc_prot_CXXC-CXXC"/>
</dbReference>
<feature type="domain" description="CRISPR-associated protein CXXC-CXXC" evidence="1">
    <location>
        <begin position="125"/>
        <end position="186"/>
    </location>
</feature>
<proteinExistence type="predicted"/>
<protein>
    <submittedName>
        <fullName evidence="2">Type I-B CRISPR-associated protein Cas8b1/Cst1</fullName>
    </submittedName>
</protein>
<dbReference type="AlphaFoldDB" id="A0A7V3ZWW5"/>
<comment type="caution">
    <text evidence="2">The sequence shown here is derived from an EMBL/GenBank/DDBJ whole genome shotgun (WGS) entry which is preliminary data.</text>
</comment>
<dbReference type="InterPro" id="IPR019121">
    <property type="entry name" value="CRISPR-assoc_CXXC-CXXC_dom"/>
</dbReference>
<dbReference type="Pfam" id="PF09706">
    <property type="entry name" value="Cas_CXXC_CXXC"/>
    <property type="match status" value="1"/>
</dbReference>
<gene>
    <name evidence="2" type="primary">cas8a1</name>
    <name evidence="2" type="ORF">ENU66_01100</name>
</gene>
<accession>A0A7V3ZWW5</accession>
<name>A0A7V3ZWW5_UNCW3</name>
<reference evidence="2" key="1">
    <citation type="journal article" date="2020" name="mSystems">
        <title>Genome- and Community-Level Interaction Insights into Carbon Utilization and Element Cycling Functions of Hydrothermarchaeota in Hydrothermal Sediment.</title>
        <authorList>
            <person name="Zhou Z."/>
            <person name="Liu Y."/>
            <person name="Xu W."/>
            <person name="Pan J."/>
            <person name="Luo Z.H."/>
            <person name="Li M."/>
        </authorList>
    </citation>
    <scope>NUCLEOTIDE SEQUENCE [LARGE SCALE GENOMIC DNA]</scope>
    <source>
        <strain evidence="2">SpSt-69</strain>
    </source>
</reference>
<dbReference type="EMBL" id="DTDJ01000012">
    <property type="protein sequence ID" value="HGL16926.1"/>
    <property type="molecule type" value="Genomic_DNA"/>
</dbReference>
<dbReference type="NCBIfam" id="TIGR01908">
    <property type="entry name" value="cas_CXXC_CXXC"/>
    <property type="match status" value="1"/>
</dbReference>
<evidence type="ECO:0000313" key="2">
    <source>
        <dbReference type="EMBL" id="HGL16926.1"/>
    </source>
</evidence>
<evidence type="ECO:0000259" key="1">
    <source>
        <dbReference type="Pfam" id="PF09706"/>
    </source>
</evidence>
<organism evidence="2">
    <name type="scientific">candidate division WOR-3 bacterium</name>
    <dbReference type="NCBI Taxonomy" id="2052148"/>
    <lineage>
        <taxon>Bacteria</taxon>
        <taxon>Bacteria division WOR-3</taxon>
    </lineage>
</organism>
<sequence>MTKNKITLYPSNWLYNAAVFGFLKVLNFKKINFEISGGVSFDRSAIKEGYFGLFEYHKQVLNEIFKVWGKNRRYPNYIQADQKDFFEQHYVEKLACVNKYDTTERRCSFCEGYFIPKELLDQLKKCFPGKNFEGFMNQREKFQSIHFTELGAALTEVPNAFWNMSQSLPICHLCSFLIIFNHLAFTKTQEGEIFINAPDFGLIWDLNRFAEEVLKRSKENEIRKILGSSLLQWAIRRRTLVGAWSMLNIEVIVKRNGKRDVVIDYFDLPAHITKVLLDYDIASLIEKIAEESIFELVVRGKFSELEKVNYYVLRAILKLKVGEGLSENDPVKSYFKSSDTNKLNHLYTVANLLPELYVSILKKIGRCEMVEGDVSRLLNKLKVTGQALPPKVIEDLNAIAYRLMEQVRLGNKDNVFYMLLRSFKANNARFPDELVEAFKPENDKYFKTLIFSFLAPVLGNVEGGG</sequence>